<sequence>MDEQEESQPSAATEGIDGRVAEHQIREEGEQDVNGQTQARIESSPNFIGRHRMAAAMSHLHNQINIIQEELDLLETYGESSLVCKEVILSVESIPDPLLTETIGPVEISWDRWFKATNNSRSNKRWI</sequence>
<keyword evidence="4" id="KW-0807">Transducer</keyword>
<dbReference type="InterPro" id="IPR045878">
    <property type="entry name" value="GG1/2"/>
</dbReference>
<dbReference type="GO" id="GO:0007165">
    <property type="term" value="P:signal transduction"/>
    <property type="evidence" value="ECO:0007669"/>
    <property type="project" value="UniProtKB-KW"/>
</dbReference>
<organism evidence="6 7">
    <name type="scientific">Quillaja saponaria</name>
    <name type="common">Soap bark tree</name>
    <dbReference type="NCBI Taxonomy" id="32244"/>
    <lineage>
        <taxon>Eukaryota</taxon>
        <taxon>Viridiplantae</taxon>
        <taxon>Streptophyta</taxon>
        <taxon>Embryophyta</taxon>
        <taxon>Tracheophyta</taxon>
        <taxon>Spermatophyta</taxon>
        <taxon>Magnoliopsida</taxon>
        <taxon>eudicotyledons</taxon>
        <taxon>Gunneridae</taxon>
        <taxon>Pentapetalae</taxon>
        <taxon>rosids</taxon>
        <taxon>fabids</taxon>
        <taxon>Fabales</taxon>
        <taxon>Quillajaceae</taxon>
        <taxon>Quillaja</taxon>
    </lineage>
</organism>
<dbReference type="EMBL" id="JARAOO010000008">
    <property type="protein sequence ID" value="KAJ7958678.1"/>
    <property type="molecule type" value="Genomic_DNA"/>
</dbReference>
<keyword evidence="7" id="KW-1185">Reference proteome</keyword>
<evidence type="ECO:0000256" key="5">
    <source>
        <dbReference type="SAM" id="MobiDB-lite"/>
    </source>
</evidence>
<dbReference type="GO" id="GO:0005886">
    <property type="term" value="C:plasma membrane"/>
    <property type="evidence" value="ECO:0007669"/>
    <property type="project" value="UniProtKB-SubCell"/>
</dbReference>
<evidence type="ECO:0000256" key="1">
    <source>
        <dbReference type="ARBA" id="ARBA00004236"/>
    </source>
</evidence>
<keyword evidence="2" id="KW-1003">Cell membrane</keyword>
<dbReference type="KEGG" id="qsa:O6P43_019370"/>
<dbReference type="PANTHER" id="PTHR35129">
    <property type="entry name" value="GUANINE NUCLEOTIDE-BINDING PROTEIN SUBUNIT GAMMA 1"/>
    <property type="match status" value="1"/>
</dbReference>
<accession>A0AAD7PK77</accession>
<evidence type="ECO:0000313" key="6">
    <source>
        <dbReference type="EMBL" id="KAJ7958678.1"/>
    </source>
</evidence>
<feature type="region of interest" description="Disordered" evidence="5">
    <location>
        <begin position="1"/>
        <end position="20"/>
    </location>
</feature>
<proteinExistence type="predicted"/>
<dbReference type="Proteomes" id="UP001163823">
    <property type="component" value="Chromosome 8"/>
</dbReference>
<evidence type="ECO:0000313" key="7">
    <source>
        <dbReference type="Proteomes" id="UP001163823"/>
    </source>
</evidence>
<protein>
    <submittedName>
        <fullName evidence="6">Guanine nucleotide-binding protein subunit gamma 2-like</fullName>
    </submittedName>
</protein>
<comment type="subcellular location">
    <subcellularLocation>
        <location evidence="1">Cell membrane</location>
    </subcellularLocation>
</comment>
<keyword evidence="3" id="KW-0472">Membrane</keyword>
<evidence type="ECO:0000256" key="4">
    <source>
        <dbReference type="ARBA" id="ARBA00023224"/>
    </source>
</evidence>
<gene>
    <name evidence="6" type="ORF">O6P43_019370</name>
</gene>
<dbReference type="AlphaFoldDB" id="A0AAD7PK77"/>
<evidence type="ECO:0000256" key="3">
    <source>
        <dbReference type="ARBA" id="ARBA00023136"/>
    </source>
</evidence>
<dbReference type="PANTHER" id="PTHR35129:SF5">
    <property type="entry name" value="GUANINE NUCLEOTIDE-BINDING PROTEIN SUBUNIT GAMMA 2"/>
    <property type="match status" value="1"/>
</dbReference>
<evidence type="ECO:0000256" key="2">
    <source>
        <dbReference type="ARBA" id="ARBA00022475"/>
    </source>
</evidence>
<name>A0AAD7PK77_QUISA</name>
<reference evidence="6" key="1">
    <citation type="journal article" date="2023" name="Science">
        <title>Elucidation of the pathway for biosynthesis of saponin adjuvants from the soapbark tree.</title>
        <authorList>
            <person name="Reed J."/>
            <person name="Orme A."/>
            <person name="El-Demerdash A."/>
            <person name="Owen C."/>
            <person name="Martin L.B.B."/>
            <person name="Misra R.C."/>
            <person name="Kikuchi S."/>
            <person name="Rejzek M."/>
            <person name="Martin A.C."/>
            <person name="Harkess A."/>
            <person name="Leebens-Mack J."/>
            <person name="Louveau T."/>
            <person name="Stephenson M.J."/>
            <person name="Osbourn A."/>
        </authorList>
    </citation>
    <scope>NUCLEOTIDE SEQUENCE</scope>
    <source>
        <strain evidence="6">S10</strain>
    </source>
</reference>
<comment type="caution">
    <text evidence="6">The sequence shown here is derived from an EMBL/GenBank/DDBJ whole genome shotgun (WGS) entry which is preliminary data.</text>
</comment>